<evidence type="ECO:0000313" key="3">
    <source>
        <dbReference type="Proteomes" id="UP001055439"/>
    </source>
</evidence>
<gene>
    <name evidence="2" type="ORF">MUK42_30162</name>
</gene>
<keyword evidence="2" id="KW-0418">Kinase</keyword>
<reference evidence="2" key="1">
    <citation type="submission" date="2022-05" db="EMBL/GenBank/DDBJ databases">
        <title>The Musa troglodytarum L. genome provides insights into the mechanism of non-climacteric behaviour and enrichment of carotenoids.</title>
        <authorList>
            <person name="Wang J."/>
        </authorList>
    </citation>
    <scope>NUCLEOTIDE SEQUENCE</scope>
    <source>
        <tissue evidence="2">Leaf</tissue>
    </source>
</reference>
<proteinExistence type="predicted"/>
<organism evidence="2 3">
    <name type="scientific">Musa troglodytarum</name>
    <name type="common">fe'i banana</name>
    <dbReference type="NCBI Taxonomy" id="320322"/>
    <lineage>
        <taxon>Eukaryota</taxon>
        <taxon>Viridiplantae</taxon>
        <taxon>Streptophyta</taxon>
        <taxon>Embryophyta</taxon>
        <taxon>Tracheophyta</taxon>
        <taxon>Spermatophyta</taxon>
        <taxon>Magnoliopsida</taxon>
        <taxon>Liliopsida</taxon>
        <taxon>Zingiberales</taxon>
        <taxon>Musaceae</taxon>
        <taxon>Musa</taxon>
    </lineage>
</organism>
<keyword evidence="3" id="KW-1185">Reference proteome</keyword>
<dbReference type="GO" id="GO:0016301">
    <property type="term" value="F:kinase activity"/>
    <property type="evidence" value="ECO:0007669"/>
    <property type="project" value="UniProtKB-KW"/>
</dbReference>
<feature type="region of interest" description="Disordered" evidence="1">
    <location>
        <begin position="1"/>
        <end position="21"/>
    </location>
</feature>
<protein>
    <submittedName>
        <fullName evidence="2">Serine threonine-protein kinase</fullName>
    </submittedName>
</protein>
<keyword evidence="2" id="KW-0808">Transferase</keyword>
<sequence>MRTIAESLENVSGMKHPSRYPLQEPSVVSRKQMLKSQSMNGITIHPPQATTNISPSPPSRSQPLLSPRY</sequence>
<evidence type="ECO:0000313" key="2">
    <source>
        <dbReference type="EMBL" id="URD98010.1"/>
    </source>
</evidence>
<dbReference type="OrthoDB" id="10567743at2759"/>
<dbReference type="Proteomes" id="UP001055439">
    <property type="component" value="Chromosome 4"/>
</dbReference>
<evidence type="ECO:0000256" key="1">
    <source>
        <dbReference type="SAM" id="MobiDB-lite"/>
    </source>
</evidence>
<dbReference type="EMBL" id="CP097506">
    <property type="protein sequence ID" value="URD98010.1"/>
    <property type="molecule type" value="Genomic_DNA"/>
</dbReference>
<dbReference type="AlphaFoldDB" id="A0A9E7JY65"/>
<name>A0A9E7JY65_9LILI</name>
<feature type="region of interest" description="Disordered" evidence="1">
    <location>
        <begin position="36"/>
        <end position="69"/>
    </location>
</feature>
<accession>A0A9E7JY65</accession>